<feature type="region of interest" description="Disordered" evidence="1">
    <location>
        <begin position="410"/>
        <end position="599"/>
    </location>
</feature>
<feature type="transmembrane region" description="Helical" evidence="2">
    <location>
        <begin position="134"/>
        <end position="153"/>
    </location>
</feature>
<organism evidence="3 4">
    <name type="scientific">Triparma retinervis</name>
    <dbReference type="NCBI Taxonomy" id="2557542"/>
    <lineage>
        <taxon>Eukaryota</taxon>
        <taxon>Sar</taxon>
        <taxon>Stramenopiles</taxon>
        <taxon>Ochrophyta</taxon>
        <taxon>Bolidophyceae</taxon>
        <taxon>Parmales</taxon>
        <taxon>Triparmaceae</taxon>
        <taxon>Triparma</taxon>
    </lineage>
</organism>
<protein>
    <submittedName>
        <fullName evidence="3">Uncharacterized protein</fullName>
    </submittedName>
</protein>
<keyword evidence="4" id="KW-1185">Reference proteome</keyword>
<evidence type="ECO:0000256" key="2">
    <source>
        <dbReference type="SAM" id="Phobius"/>
    </source>
</evidence>
<name>A0A9W6Z9L0_9STRA</name>
<feature type="compositionally biased region" description="Polar residues" evidence="1">
    <location>
        <begin position="530"/>
        <end position="540"/>
    </location>
</feature>
<feature type="compositionally biased region" description="Basic and acidic residues" evidence="1">
    <location>
        <begin position="434"/>
        <end position="468"/>
    </location>
</feature>
<dbReference type="OrthoDB" id="205771at2759"/>
<accession>A0A9W6Z9L0</accession>
<proteinExistence type="predicted"/>
<keyword evidence="2" id="KW-0472">Membrane</keyword>
<evidence type="ECO:0000256" key="1">
    <source>
        <dbReference type="SAM" id="MobiDB-lite"/>
    </source>
</evidence>
<keyword evidence="2" id="KW-0812">Transmembrane</keyword>
<sequence length="656" mass="73402">MGNPCGPNRECHDVKGFNPNKKVGYWCEFIPPSLDPDDAEVAVEGLALDDFPDELEFWFSLQHRVFTGLYAALALRICLQVVTSDKLQKCFEFNRHFIALFVTLGCLVRVFYIYTTDLSPVTAHDNYRFYSYGLRAFNEILWFTAFAYLAFYWRELQLGGIRKKVLTVKETKKQMYGTVFCFAVLRFARAACESLDMQQAVVFSIKGVCALYLILFFLYMRYWGLKLLDRLESMNKRTTLAGGKETKSSIKKNAALRRFQIFLAWESIVATLWLAELTASSVLKSYEIVTLKTTQGALVVFTLKVVQRGTEWVMMFLLSYLVCLKTASKNFTMNYRLPTITVPVICSGSGWCTNVGHNVDEDVFEQLIERDEVAPRTTRTFIRRALGLSMTSFGSSFGYSTSDAAARSSQSTVARSSQGTTGARSSSLAGSIKSVRERRNSKREAVNEANRRLVEMPKIQDKRKREFGKVSGRRSGSNGAALRRPSATGGIELQNRAAGEIGGSSNAGRIQDVYDDGGERSSEFVGENPMAQQRKNSNSDADSDPKDSKRLHAYSSPSPSIGSDEEVEPKSIEGSAESQQEIMRSTANKPRRGSIKDEQQHRSMFSKLENLGAVPVLLDFSTSFRDDPNATGISYDEVMSLLGHTTSYDVVLAEVR</sequence>
<evidence type="ECO:0000313" key="4">
    <source>
        <dbReference type="Proteomes" id="UP001165082"/>
    </source>
</evidence>
<dbReference type="EMBL" id="BRXZ01003052">
    <property type="protein sequence ID" value="GMH46539.1"/>
    <property type="molecule type" value="Genomic_DNA"/>
</dbReference>
<reference evidence="3" key="1">
    <citation type="submission" date="2022-07" db="EMBL/GenBank/DDBJ databases">
        <title>Genome analysis of Parmales, a sister group of diatoms, reveals the evolutionary specialization of diatoms from phago-mixotrophs to photoautotrophs.</title>
        <authorList>
            <person name="Ban H."/>
            <person name="Sato S."/>
            <person name="Yoshikawa S."/>
            <person name="Kazumasa Y."/>
            <person name="Nakamura Y."/>
            <person name="Ichinomiya M."/>
            <person name="Saitoh K."/>
            <person name="Sato N."/>
            <person name="Blanc-Mathieu R."/>
            <person name="Endo H."/>
            <person name="Kuwata A."/>
            <person name="Ogata H."/>
        </authorList>
    </citation>
    <scope>NUCLEOTIDE SEQUENCE</scope>
</reference>
<evidence type="ECO:0000313" key="3">
    <source>
        <dbReference type="EMBL" id="GMH46539.1"/>
    </source>
</evidence>
<comment type="caution">
    <text evidence="3">The sequence shown here is derived from an EMBL/GenBank/DDBJ whole genome shotgun (WGS) entry which is preliminary data.</text>
</comment>
<gene>
    <name evidence="3" type="ORF">TrRE_jg8417</name>
</gene>
<keyword evidence="2" id="KW-1133">Transmembrane helix</keyword>
<feature type="compositionally biased region" description="Polar residues" evidence="1">
    <location>
        <begin position="410"/>
        <end position="429"/>
    </location>
</feature>
<dbReference type="AlphaFoldDB" id="A0A9W6Z9L0"/>
<feature type="compositionally biased region" description="Polar residues" evidence="1">
    <location>
        <begin position="576"/>
        <end position="588"/>
    </location>
</feature>
<dbReference type="Proteomes" id="UP001165082">
    <property type="component" value="Unassembled WGS sequence"/>
</dbReference>
<feature type="transmembrane region" description="Helical" evidence="2">
    <location>
        <begin position="96"/>
        <end position="114"/>
    </location>
</feature>
<feature type="transmembrane region" description="Helical" evidence="2">
    <location>
        <begin position="197"/>
        <end position="220"/>
    </location>
</feature>